<feature type="compositionally biased region" description="Polar residues" evidence="3">
    <location>
        <begin position="199"/>
        <end position="214"/>
    </location>
</feature>
<comment type="caution">
    <text evidence="4">The sequence shown here is derived from an EMBL/GenBank/DDBJ whole genome shotgun (WGS) entry which is preliminary data.</text>
</comment>
<name>A0A401P9S6_SCYTO</name>
<feature type="region of interest" description="Disordered" evidence="3">
    <location>
        <begin position="161"/>
        <end position="214"/>
    </location>
</feature>
<dbReference type="PANTHER" id="PTHR14043:SF2">
    <property type="entry name" value="HOMEOBOX PROTEIN CUT"/>
    <property type="match status" value="1"/>
</dbReference>
<dbReference type="AlphaFoldDB" id="A0A401P9S6"/>
<dbReference type="GO" id="GO:0000981">
    <property type="term" value="F:DNA-binding transcription factor activity, RNA polymerase II-specific"/>
    <property type="evidence" value="ECO:0007669"/>
    <property type="project" value="TreeGrafter"/>
</dbReference>
<sequence length="214" mass="23997">MGGIATEGSGSQDTSKTLEVLLLEKNRSLQSENATLRIANSDLSDPVPALALGHQLQLIVQRMQDIETGNQKLQDILEEYNKEFADVKNQETLWNDFTEKERKLQKTQTILVSMFEETDLKGQVLQTALESTQTEPCDLKAKYDAESIADVDEVEVIRKDPERANQRAEVVQRETETLDEQLSQPTNPCRGHPDPESSWCGTSYRNANTIKSGS</sequence>
<dbReference type="GO" id="GO:0000977">
    <property type="term" value="F:RNA polymerase II transcription regulatory region sequence-specific DNA binding"/>
    <property type="evidence" value="ECO:0007669"/>
    <property type="project" value="TreeGrafter"/>
</dbReference>
<proteinExistence type="predicted"/>
<keyword evidence="1 2" id="KW-0175">Coiled coil</keyword>
<evidence type="ECO:0000313" key="5">
    <source>
        <dbReference type="Proteomes" id="UP000288216"/>
    </source>
</evidence>
<evidence type="ECO:0000256" key="2">
    <source>
        <dbReference type="SAM" id="Coils"/>
    </source>
</evidence>
<accession>A0A401P9S6</accession>
<feature type="coiled-coil region" evidence="2">
    <location>
        <begin position="63"/>
        <end position="90"/>
    </location>
</feature>
<keyword evidence="5" id="KW-1185">Reference proteome</keyword>
<protein>
    <submittedName>
        <fullName evidence="4">Uncharacterized protein</fullName>
    </submittedName>
</protein>
<evidence type="ECO:0000313" key="4">
    <source>
        <dbReference type="EMBL" id="GCB69850.1"/>
    </source>
</evidence>
<dbReference type="GO" id="GO:0005634">
    <property type="term" value="C:nucleus"/>
    <property type="evidence" value="ECO:0007669"/>
    <property type="project" value="TreeGrafter"/>
</dbReference>
<reference evidence="4 5" key="1">
    <citation type="journal article" date="2018" name="Nat. Ecol. Evol.">
        <title>Shark genomes provide insights into elasmobranch evolution and the origin of vertebrates.</title>
        <authorList>
            <person name="Hara Y"/>
            <person name="Yamaguchi K"/>
            <person name="Onimaru K"/>
            <person name="Kadota M"/>
            <person name="Koyanagi M"/>
            <person name="Keeley SD"/>
            <person name="Tatsumi K"/>
            <person name="Tanaka K"/>
            <person name="Motone F"/>
            <person name="Kageyama Y"/>
            <person name="Nozu R"/>
            <person name="Adachi N"/>
            <person name="Nishimura O"/>
            <person name="Nakagawa R"/>
            <person name="Tanegashima C"/>
            <person name="Kiyatake I"/>
            <person name="Matsumoto R"/>
            <person name="Murakumo K"/>
            <person name="Nishida K"/>
            <person name="Terakita A"/>
            <person name="Kuratani S"/>
            <person name="Sato K"/>
            <person name="Hyodo S Kuraku.S."/>
        </authorList>
    </citation>
    <scope>NUCLEOTIDE SEQUENCE [LARGE SCALE GENOMIC DNA]</scope>
</reference>
<dbReference type="Proteomes" id="UP000288216">
    <property type="component" value="Unassembled WGS sequence"/>
</dbReference>
<evidence type="ECO:0000256" key="1">
    <source>
        <dbReference type="ARBA" id="ARBA00023054"/>
    </source>
</evidence>
<organism evidence="4 5">
    <name type="scientific">Scyliorhinus torazame</name>
    <name type="common">Cloudy catshark</name>
    <name type="synonym">Catulus torazame</name>
    <dbReference type="NCBI Taxonomy" id="75743"/>
    <lineage>
        <taxon>Eukaryota</taxon>
        <taxon>Metazoa</taxon>
        <taxon>Chordata</taxon>
        <taxon>Craniata</taxon>
        <taxon>Vertebrata</taxon>
        <taxon>Chondrichthyes</taxon>
        <taxon>Elasmobranchii</taxon>
        <taxon>Galeomorphii</taxon>
        <taxon>Galeoidea</taxon>
        <taxon>Carcharhiniformes</taxon>
        <taxon>Scyliorhinidae</taxon>
        <taxon>Scyliorhinus</taxon>
    </lineage>
</organism>
<dbReference type="OrthoDB" id="10257567at2759"/>
<dbReference type="PANTHER" id="PTHR14043">
    <property type="entry name" value="CCAAT DISPLACEMENT PROTEIN-RELATED"/>
    <property type="match status" value="1"/>
</dbReference>
<feature type="compositionally biased region" description="Basic and acidic residues" evidence="3">
    <location>
        <begin position="161"/>
        <end position="176"/>
    </location>
</feature>
<gene>
    <name evidence="4" type="ORF">scyTo_0010649</name>
</gene>
<evidence type="ECO:0000256" key="3">
    <source>
        <dbReference type="SAM" id="MobiDB-lite"/>
    </source>
</evidence>
<dbReference type="EMBL" id="BFAA01004629">
    <property type="protein sequence ID" value="GCB69850.1"/>
    <property type="molecule type" value="Genomic_DNA"/>
</dbReference>